<reference evidence="6" key="1">
    <citation type="journal article" date="2015" name="Genome Announc.">
        <title>Complete Genome Sequence of Herbaspirillum hiltneri N3 (DSM 17495), Isolated from Surface-Sterilized Wheat Roots.</title>
        <authorList>
            <person name="Guizelini D."/>
            <person name="Saizaki P.M."/>
            <person name="Coimbra N.A."/>
            <person name="Weiss V.A."/>
            <person name="Faoro H."/>
            <person name="Sfeir M.Z."/>
            <person name="Baura V.A."/>
            <person name="Monteiro R.A."/>
            <person name="Chubatsu L.S."/>
            <person name="Souza E.M."/>
            <person name="Cruz L.M."/>
            <person name="Pedrosa F.O."/>
            <person name="Raittz R.T."/>
            <person name="Marchaukoski J.N."/>
            <person name="Steffens M.B."/>
        </authorList>
    </citation>
    <scope>NUCLEOTIDE SEQUENCE [LARGE SCALE GENOMIC DNA]</scope>
    <source>
        <strain evidence="6">N3</strain>
    </source>
</reference>
<dbReference type="PROSITE" id="PS50949">
    <property type="entry name" value="HTH_GNTR"/>
    <property type="match status" value="1"/>
</dbReference>
<keyword evidence="2" id="KW-0238">DNA-binding</keyword>
<dbReference type="SMART" id="SM00895">
    <property type="entry name" value="FCD"/>
    <property type="match status" value="1"/>
</dbReference>
<keyword evidence="6" id="KW-1185">Reference proteome</keyword>
<dbReference type="SUPFAM" id="SSF48008">
    <property type="entry name" value="GntR ligand-binding domain-like"/>
    <property type="match status" value="1"/>
</dbReference>
<feature type="domain" description="HTH gntR-type" evidence="4">
    <location>
        <begin position="6"/>
        <end position="73"/>
    </location>
</feature>
<dbReference type="Proteomes" id="UP000063429">
    <property type="component" value="Chromosome"/>
</dbReference>
<dbReference type="InterPro" id="IPR011711">
    <property type="entry name" value="GntR_C"/>
</dbReference>
<dbReference type="SMART" id="SM00345">
    <property type="entry name" value="HTH_GNTR"/>
    <property type="match status" value="1"/>
</dbReference>
<dbReference type="InterPro" id="IPR036390">
    <property type="entry name" value="WH_DNA-bd_sf"/>
</dbReference>
<dbReference type="InterPro" id="IPR008920">
    <property type="entry name" value="TF_FadR/GntR_C"/>
</dbReference>
<evidence type="ECO:0000256" key="3">
    <source>
        <dbReference type="ARBA" id="ARBA00023163"/>
    </source>
</evidence>
<name>A0ABN4I5D1_9BURK</name>
<dbReference type="PANTHER" id="PTHR43537:SF41">
    <property type="entry name" value="TRANSCRIPTIONAL REGULATORY PROTEIN"/>
    <property type="match status" value="1"/>
</dbReference>
<evidence type="ECO:0000256" key="1">
    <source>
        <dbReference type="ARBA" id="ARBA00023015"/>
    </source>
</evidence>
<dbReference type="InterPro" id="IPR000524">
    <property type="entry name" value="Tscrpt_reg_HTH_GntR"/>
</dbReference>
<evidence type="ECO:0000313" key="6">
    <source>
        <dbReference type="Proteomes" id="UP000063429"/>
    </source>
</evidence>
<dbReference type="Gene3D" id="1.10.10.10">
    <property type="entry name" value="Winged helix-like DNA-binding domain superfamily/Winged helix DNA-binding domain"/>
    <property type="match status" value="1"/>
</dbReference>
<dbReference type="EMBL" id="CP011409">
    <property type="protein sequence ID" value="AKZ64698.1"/>
    <property type="molecule type" value="Genomic_DNA"/>
</dbReference>
<dbReference type="Gene3D" id="1.20.120.530">
    <property type="entry name" value="GntR ligand-binding domain-like"/>
    <property type="match status" value="1"/>
</dbReference>
<dbReference type="Pfam" id="PF07729">
    <property type="entry name" value="FCD"/>
    <property type="match status" value="1"/>
</dbReference>
<sequence length="224" mass="25444">MPKAFKTIEQYVLSLLRTDILSGKYQPGDKLRQDEVARRFEVSTTPVREAFRGLRSEGLVLIDANKGVVVKGLTVKDVAEIYELRIALEPLLAKKAVDSISPESLRAAHEIHADMCTSTDPHRWSALNREFHLKLMMSEEDTRLYDIVKNLLVVAEPYVSLSIFIHPQILQADNDEHAMILEGYEKKNGKRVEKIVRQHLEQTLAAIQDSVNEQELRRLTTSAA</sequence>
<dbReference type="SUPFAM" id="SSF46785">
    <property type="entry name" value="Winged helix' DNA-binding domain"/>
    <property type="match status" value="1"/>
</dbReference>
<gene>
    <name evidence="5" type="ORF">F506_20395</name>
</gene>
<proteinExistence type="predicted"/>
<keyword evidence="3" id="KW-0804">Transcription</keyword>
<dbReference type="PANTHER" id="PTHR43537">
    <property type="entry name" value="TRANSCRIPTIONAL REGULATOR, GNTR FAMILY"/>
    <property type="match status" value="1"/>
</dbReference>
<organism evidence="5 6">
    <name type="scientific">Herbaspirillum hiltneri N3</name>
    <dbReference type="NCBI Taxonomy" id="1262470"/>
    <lineage>
        <taxon>Bacteria</taxon>
        <taxon>Pseudomonadati</taxon>
        <taxon>Pseudomonadota</taxon>
        <taxon>Betaproteobacteria</taxon>
        <taxon>Burkholderiales</taxon>
        <taxon>Oxalobacteraceae</taxon>
        <taxon>Herbaspirillum</taxon>
    </lineage>
</organism>
<evidence type="ECO:0000313" key="5">
    <source>
        <dbReference type="EMBL" id="AKZ64698.1"/>
    </source>
</evidence>
<evidence type="ECO:0000256" key="2">
    <source>
        <dbReference type="ARBA" id="ARBA00023125"/>
    </source>
</evidence>
<dbReference type="Pfam" id="PF00392">
    <property type="entry name" value="GntR"/>
    <property type="match status" value="1"/>
</dbReference>
<protein>
    <submittedName>
        <fullName evidence="5">GntR family transcriptional regulator</fullName>
    </submittedName>
</protein>
<accession>A0ABN4I5D1</accession>
<dbReference type="InterPro" id="IPR036388">
    <property type="entry name" value="WH-like_DNA-bd_sf"/>
</dbReference>
<keyword evidence="1" id="KW-0805">Transcription regulation</keyword>
<dbReference type="RefSeq" id="WP_053200471.1">
    <property type="nucleotide sequence ID" value="NZ_CP011409.1"/>
</dbReference>
<dbReference type="CDD" id="cd07377">
    <property type="entry name" value="WHTH_GntR"/>
    <property type="match status" value="1"/>
</dbReference>
<evidence type="ECO:0000259" key="4">
    <source>
        <dbReference type="PROSITE" id="PS50949"/>
    </source>
</evidence>